<evidence type="ECO:0000313" key="2">
    <source>
        <dbReference type="EMBL" id="KAF7364065.1"/>
    </source>
</evidence>
<evidence type="ECO:0000313" key="3">
    <source>
        <dbReference type="Proteomes" id="UP000623467"/>
    </source>
</evidence>
<sequence length="347" mass="39135">MPRPASPNKASSSSFSYEYDFPVASTSQLPPTTKTRRTRTRSPTRPKWESASYYLADDDDVSPSYPEDEYTTKRTGTGNQWLARPPSPPLYPYASAYDYPYTNYTSSAAHYAYEYTHTHPVPLLLAPPARSCDSACSILSACSSAHSTKAEKQSKKIRKARRSVDSDAPPSAFLSPTSAHPSTASTSTAPMTPPSPYFSAGTCDEDDELDSHHSHDAPQYTFSPEFDDAPIDDEEEQEGEPEVAGEQPSALRRHWAALSLRVRFGVFRAKRRMRARASCRSERLSFLSHIFSAFPHSIPPRWEMTHSHSYSRRDRETTRAHLHYLRHPLFAFAFSLVYSNLRIHTRT</sequence>
<feature type="region of interest" description="Disordered" evidence="1">
    <location>
        <begin position="149"/>
        <end position="250"/>
    </location>
</feature>
<name>A0A8H6YMX0_9AGAR</name>
<comment type="caution">
    <text evidence="2">The sequence shown here is derived from an EMBL/GenBank/DDBJ whole genome shotgun (WGS) entry which is preliminary data.</text>
</comment>
<keyword evidence="3" id="KW-1185">Reference proteome</keyword>
<dbReference type="AlphaFoldDB" id="A0A8H6YMX0"/>
<gene>
    <name evidence="2" type="ORF">MSAN_01065300</name>
</gene>
<proteinExistence type="predicted"/>
<organism evidence="2 3">
    <name type="scientific">Mycena sanguinolenta</name>
    <dbReference type="NCBI Taxonomy" id="230812"/>
    <lineage>
        <taxon>Eukaryota</taxon>
        <taxon>Fungi</taxon>
        <taxon>Dikarya</taxon>
        <taxon>Basidiomycota</taxon>
        <taxon>Agaricomycotina</taxon>
        <taxon>Agaricomycetes</taxon>
        <taxon>Agaricomycetidae</taxon>
        <taxon>Agaricales</taxon>
        <taxon>Marasmiineae</taxon>
        <taxon>Mycenaceae</taxon>
        <taxon>Mycena</taxon>
    </lineage>
</organism>
<dbReference type="EMBL" id="JACAZH010000007">
    <property type="protein sequence ID" value="KAF7364065.1"/>
    <property type="molecule type" value="Genomic_DNA"/>
</dbReference>
<feature type="compositionally biased region" description="Acidic residues" evidence="1">
    <location>
        <begin position="225"/>
        <end position="243"/>
    </location>
</feature>
<protein>
    <submittedName>
        <fullName evidence="2">Uncharacterized protein</fullName>
    </submittedName>
</protein>
<feature type="compositionally biased region" description="Basic residues" evidence="1">
    <location>
        <begin position="34"/>
        <end position="44"/>
    </location>
</feature>
<feature type="compositionally biased region" description="Low complexity" evidence="1">
    <location>
        <begin position="175"/>
        <end position="190"/>
    </location>
</feature>
<evidence type="ECO:0000256" key="1">
    <source>
        <dbReference type="SAM" id="MobiDB-lite"/>
    </source>
</evidence>
<feature type="compositionally biased region" description="Acidic residues" evidence="1">
    <location>
        <begin position="56"/>
        <end position="69"/>
    </location>
</feature>
<dbReference type="Proteomes" id="UP000623467">
    <property type="component" value="Unassembled WGS sequence"/>
</dbReference>
<feature type="region of interest" description="Disordered" evidence="1">
    <location>
        <begin position="24"/>
        <end position="83"/>
    </location>
</feature>
<accession>A0A8H6YMX0</accession>
<dbReference type="OrthoDB" id="3021720at2759"/>
<reference evidence="2" key="1">
    <citation type="submission" date="2020-05" db="EMBL/GenBank/DDBJ databases">
        <title>Mycena genomes resolve the evolution of fungal bioluminescence.</title>
        <authorList>
            <person name="Tsai I.J."/>
        </authorList>
    </citation>
    <scope>NUCLEOTIDE SEQUENCE</scope>
    <source>
        <strain evidence="2">160909Yilan</strain>
    </source>
</reference>